<proteinExistence type="predicted"/>
<accession>A0A0C3AND4</accession>
<protein>
    <submittedName>
        <fullName evidence="1">Uncharacterized protein</fullName>
    </submittedName>
</protein>
<keyword evidence="2" id="KW-1185">Reference proteome</keyword>
<evidence type="ECO:0000313" key="2">
    <source>
        <dbReference type="Proteomes" id="UP000053989"/>
    </source>
</evidence>
<organism evidence="1 2">
    <name type="scientific">Scleroderma citrinum Foug A</name>
    <dbReference type="NCBI Taxonomy" id="1036808"/>
    <lineage>
        <taxon>Eukaryota</taxon>
        <taxon>Fungi</taxon>
        <taxon>Dikarya</taxon>
        <taxon>Basidiomycota</taxon>
        <taxon>Agaricomycotina</taxon>
        <taxon>Agaricomycetes</taxon>
        <taxon>Agaricomycetidae</taxon>
        <taxon>Boletales</taxon>
        <taxon>Sclerodermatineae</taxon>
        <taxon>Sclerodermataceae</taxon>
        <taxon>Scleroderma</taxon>
    </lineage>
</organism>
<reference evidence="2" key="2">
    <citation type="submission" date="2015-01" db="EMBL/GenBank/DDBJ databases">
        <title>Evolutionary Origins and Diversification of the Mycorrhizal Mutualists.</title>
        <authorList>
            <consortium name="DOE Joint Genome Institute"/>
            <consortium name="Mycorrhizal Genomics Consortium"/>
            <person name="Kohler A."/>
            <person name="Kuo A."/>
            <person name="Nagy L.G."/>
            <person name="Floudas D."/>
            <person name="Copeland A."/>
            <person name="Barry K.W."/>
            <person name="Cichocki N."/>
            <person name="Veneault-Fourrey C."/>
            <person name="LaButti K."/>
            <person name="Lindquist E.A."/>
            <person name="Lipzen A."/>
            <person name="Lundell T."/>
            <person name="Morin E."/>
            <person name="Murat C."/>
            <person name="Riley R."/>
            <person name="Ohm R."/>
            <person name="Sun H."/>
            <person name="Tunlid A."/>
            <person name="Henrissat B."/>
            <person name="Grigoriev I.V."/>
            <person name="Hibbett D.S."/>
            <person name="Martin F."/>
        </authorList>
    </citation>
    <scope>NUCLEOTIDE SEQUENCE [LARGE SCALE GENOMIC DNA]</scope>
    <source>
        <strain evidence="2">Foug A</strain>
    </source>
</reference>
<evidence type="ECO:0000313" key="1">
    <source>
        <dbReference type="EMBL" id="KIM66482.1"/>
    </source>
</evidence>
<gene>
    <name evidence="1" type="ORF">SCLCIDRAFT_7872</name>
</gene>
<sequence>MAPKAPNPALSTPCPRAQQPVMSCTSAFISVYYQEQGPPFILVMEVFTSEVPNIILSSCSIVTLFPIAIQEPTFRLTNVNSATKAWLELLLVQNDHFFIDGWNAAVTVAELIKEMSSGYVLLRRLDPNESNSQ</sequence>
<dbReference type="EMBL" id="KN822017">
    <property type="protein sequence ID" value="KIM66482.1"/>
    <property type="molecule type" value="Genomic_DNA"/>
</dbReference>
<dbReference type="HOGENOM" id="CLU_1907914_0_0_1"/>
<reference evidence="1 2" key="1">
    <citation type="submission" date="2014-04" db="EMBL/GenBank/DDBJ databases">
        <authorList>
            <consortium name="DOE Joint Genome Institute"/>
            <person name="Kuo A."/>
            <person name="Kohler A."/>
            <person name="Nagy L.G."/>
            <person name="Floudas D."/>
            <person name="Copeland A."/>
            <person name="Barry K.W."/>
            <person name="Cichocki N."/>
            <person name="Veneault-Fourrey C."/>
            <person name="LaButti K."/>
            <person name="Lindquist E.A."/>
            <person name="Lipzen A."/>
            <person name="Lundell T."/>
            <person name="Morin E."/>
            <person name="Murat C."/>
            <person name="Sun H."/>
            <person name="Tunlid A."/>
            <person name="Henrissat B."/>
            <person name="Grigoriev I.V."/>
            <person name="Hibbett D.S."/>
            <person name="Martin F."/>
            <person name="Nordberg H.P."/>
            <person name="Cantor M.N."/>
            <person name="Hua S.X."/>
        </authorList>
    </citation>
    <scope>NUCLEOTIDE SEQUENCE [LARGE SCALE GENOMIC DNA]</scope>
    <source>
        <strain evidence="1 2">Foug A</strain>
    </source>
</reference>
<dbReference type="Proteomes" id="UP000053989">
    <property type="component" value="Unassembled WGS sequence"/>
</dbReference>
<dbReference type="InParanoid" id="A0A0C3AND4"/>
<dbReference type="AlphaFoldDB" id="A0A0C3AND4"/>
<name>A0A0C3AND4_9AGAM</name>